<keyword evidence="4" id="KW-1185">Reference proteome</keyword>
<dbReference type="EMBL" id="CAJVPI010000002">
    <property type="protein sequence ID" value="CAG8451113.1"/>
    <property type="molecule type" value="Genomic_DNA"/>
</dbReference>
<feature type="compositionally biased region" description="Basic and acidic residues" evidence="2">
    <location>
        <begin position="519"/>
        <end position="541"/>
    </location>
</feature>
<gene>
    <name evidence="3" type="ORF">PBRASI_LOCUS35</name>
</gene>
<dbReference type="Pfam" id="PF04857">
    <property type="entry name" value="CAF1"/>
    <property type="match status" value="1"/>
</dbReference>
<dbReference type="Gene3D" id="3.30.70.330">
    <property type="match status" value="1"/>
</dbReference>
<dbReference type="GO" id="GO:1990432">
    <property type="term" value="P:siRNA 3'-end processing"/>
    <property type="evidence" value="ECO:0007669"/>
    <property type="project" value="TreeGrafter"/>
</dbReference>
<dbReference type="AlphaFoldDB" id="A0A9N8YVP8"/>
<evidence type="ECO:0000256" key="1">
    <source>
        <dbReference type="ARBA" id="ARBA00008372"/>
    </source>
</evidence>
<dbReference type="GO" id="GO:0003723">
    <property type="term" value="F:RNA binding"/>
    <property type="evidence" value="ECO:0007669"/>
    <property type="project" value="TreeGrafter"/>
</dbReference>
<dbReference type="InterPro" id="IPR036397">
    <property type="entry name" value="RNaseH_sf"/>
</dbReference>
<dbReference type="GO" id="GO:0000289">
    <property type="term" value="P:nuclear-transcribed mRNA poly(A) tail shortening"/>
    <property type="evidence" value="ECO:0007669"/>
    <property type="project" value="TreeGrafter"/>
</dbReference>
<dbReference type="InterPro" id="IPR051181">
    <property type="entry name" value="CAF1_poly(A)_ribonucleases"/>
</dbReference>
<dbReference type="GO" id="GO:0005634">
    <property type="term" value="C:nucleus"/>
    <property type="evidence" value="ECO:0007669"/>
    <property type="project" value="TreeGrafter"/>
</dbReference>
<organism evidence="3 4">
    <name type="scientific">Paraglomus brasilianum</name>
    <dbReference type="NCBI Taxonomy" id="144538"/>
    <lineage>
        <taxon>Eukaryota</taxon>
        <taxon>Fungi</taxon>
        <taxon>Fungi incertae sedis</taxon>
        <taxon>Mucoromycota</taxon>
        <taxon>Glomeromycotina</taxon>
        <taxon>Glomeromycetes</taxon>
        <taxon>Paraglomerales</taxon>
        <taxon>Paraglomeraceae</taxon>
        <taxon>Paraglomus</taxon>
    </lineage>
</organism>
<evidence type="ECO:0000256" key="2">
    <source>
        <dbReference type="SAM" id="MobiDB-lite"/>
    </source>
</evidence>
<feature type="region of interest" description="Disordered" evidence="2">
    <location>
        <begin position="616"/>
        <end position="651"/>
    </location>
</feature>
<feature type="region of interest" description="Disordered" evidence="2">
    <location>
        <begin position="578"/>
        <end position="597"/>
    </location>
</feature>
<dbReference type="OrthoDB" id="1432093at2759"/>
<dbReference type="PANTHER" id="PTHR15092:SF22">
    <property type="entry name" value="POLY(A)-SPECIFIC RIBONUCLEASE PNLDC1"/>
    <property type="match status" value="1"/>
</dbReference>
<accession>A0A9N8YVP8</accession>
<dbReference type="GO" id="GO:0000175">
    <property type="term" value="F:3'-5'-RNA exonuclease activity"/>
    <property type="evidence" value="ECO:0007669"/>
    <property type="project" value="TreeGrafter"/>
</dbReference>
<dbReference type="Gene3D" id="3.30.420.10">
    <property type="entry name" value="Ribonuclease H-like superfamily/Ribonuclease H"/>
    <property type="match status" value="1"/>
</dbReference>
<dbReference type="Proteomes" id="UP000789739">
    <property type="component" value="Unassembled WGS sequence"/>
</dbReference>
<reference evidence="3" key="1">
    <citation type="submission" date="2021-06" db="EMBL/GenBank/DDBJ databases">
        <authorList>
            <person name="Kallberg Y."/>
            <person name="Tangrot J."/>
            <person name="Rosling A."/>
        </authorList>
    </citation>
    <scope>NUCLEOTIDE SEQUENCE</scope>
    <source>
        <strain evidence="3">BR232B</strain>
    </source>
</reference>
<dbReference type="PANTHER" id="PTHR15092">
    <property type="entry name" value="POLY A -SPECIFIC RIBONUCLEASE/TARGET OF EGR1, MEMBER 1"/>
    <property type="match status" value="1"/>
</dbReference>
<comment type="caution">
    <text evidence="3">The sequence shown here is derived from an EMBL/GenBank/DDBJ whole genome shotgun (WGS) entry which is preliminary data.</text>
</comment>
<dbReference type="SUPFAM" id="SSF53098">
    <property type="entry name" value="Ribonuclease H-like"/>
    <property type="match status" value="1"/>
</dbReference>
<dbReference type="InterPro" id="IPR006941">
    <property type="entry name" value="RNase_CAF1"/>
</dbReference>
<evidence type="ECO:0000313" key="4">
    <source>
        <dbReference type="Proteomes" id="UP000789739"/>
    </source>
</evidence>
<protein>
    <submittedName>
        <fullName evidence="3">6785_t:CDS:1</fullName>
    </submittedName>
</protein>
<dbReference type="GO" id="GO:1990431">
    <property type="term" value="P:priRNA 3'-end processing"/>
    <property type="evidence" value="ECO:0007669"/>
    <property type="project" value="TreeGrafter"/>
</dbReference>
<name>A0A9N8YVP8_9GLOM</name>
<feature type="region of interest" description="Disordered" evidence="2">
    <location>
        <begin position="519"/>
        <end position="564"/>
    </location>
</feature>
<feature type="compositionally biased region" description="Low complexity" evidence="2">
    <location>
        <begin position="619"/>
        <end position="634"/>
    </location>
</feature>
<evidence type="ECO:0000313" key="3">
    <source>
        <dbReference type="EMBL" id="CAG8451113.1"/>
    </source>
</evidence>
<dbReference type="InterPro" id="IPR012337">
    <property type="entry name" value="RNaseH-like_sf"/>
</dbReference>
<dbReference type="InterPro" id="IPR012677">
    <property type="entry name" value="Nucleotide-bd_a/b_plait_sf"/>
</dbReference>
<comment type="similarity">
    <text evidence="1">Belongs to the CAF1 family.</text>
</comment>
<sequence length="651" mass="74693">MVAAITMLLARYKFKQSAQLWTLTRDSTINGCSNVKTKKSMKRMALRTIVVEQDIKQDITLAGKDDISDIFGWHGIPFMNKSDEEILLQRRAHTAQRQLENPPEADVVEAAEKAIKSIEAWLQNPVNNQLIIEAPTVRHKRFIFQQVRARFNGFIDGDSRPRSIVFMRLTEEQRERRFKEDDAIRSDINVNFRDVIEMLIEAKKPIIGHNCFLDFCQTIHQFYEEVPEKVRQFKALAHKLFETIVDTKHLAFSHSKLQAHLIKTGVQDTLGMVQRRPFTDLGPKIVIDPTFTKYKLNDASLYHEAGYDAYVTGFIFARLVAFMLHENEEGKRNAYSFLDDVPEGDISVKKKVDDEPVEEQDENNMDSEEKKFIDLMWTSPKVIGYYNKLHLMRSDFKYLNLTGEDGCPSPKANAFLLSNIPQNCYQSTLTTIFEDFAPIFVNWVDDSNCWLTVRHDKKCERLKEIKVRELKFFQEFMEGKKRAKKAQESGVTAEMGDITIISWGEWIRDIVWEDIDQKENEENGEDIDQKENEENGEGSDKELDESTSTISSTKSEQERPYSAASSCSIKSLLSNLDNMAWPPPADRLPFPTKDGEATHSVEVNSYAEETWGQVGIEGNDSANNDNLSNEANNAITLDSASQSKRRIDDEC</sequence>
<proteinExistence type="inferred from homology"/>